<keyword evidence="2" id="KW-1185">Reference proteome</keyword>
<dbReference type="AlphaFoldDB" id="M1NE59"/>
<proteinExistence type="predicted"/>
<dbReference type="KEGG" id="dsf:UWK_01409"/>
<dbReference type="Gene3D" id="2.60.40.1190">
    <property type="match status" value="1"/>
</dbReference>
<name>M1NE59_DESSD</name>
<dbReference type="eggNOG" id="ENOG5033YBR">
    <property type="taxonomic scope" value="Bacteria"/>
</dbReference>
<evidence type="ECO:0000313" key="2">
    <source>
        <dbReference type="Proteomes" id="UP000011721"/>
    </source>
</evidence>
<organism evidence="1 2">
    <name type="scientific">Desulfocapsa sulfexigens (strain DSM 10523 / SB164P1)</name>
    <dbReference type="NCBI Taxonomy" id="1167006"/>
    <lineage>
        <taxon>Bacteria</taxon>
        <taxon>Pseudomonadati</taxon>
        <taxon>Thermodesulfobacteriota</taxon>
        <taxon>Desulfobulbia</taxon>
        <taxon>Desulfobulbales</taxon>
        <taxon>Desulfocapsaceae</taxon>
        <taxon>Desulfocapsa</taxon>
    </lineage>
</organism>
<dbReference type="STRING" id="1167006.UWK_01409"/>
<dbReference type="Proteomes" id="UP000011721">
    <property type="component" value="Chromosome"/>
</dbReference>
<dbReference type="EMBL" id="CP003985">
    <property type="protein sequence ID" value="AGF77969.1"/>
    <property type="molecule type" value="Genomic_DNA"/>
</dbReference>
<gene>
    <name evidence="1" type="ordered locus">UWK_01409</name>
</gene>
<dbReference type="PANTHER" id="PTHR31475:SF5">
    <property type="entry name" value="UPF0462 PROTEIN C4ORF33 HOMOLOG"/>
    <property type="match status" value="1"/>
</dbReference>
<evidence type="ECO:0008006" key="3">
    <source>
        <dbReference type="Google" id="ProtNLM"/>
    </source>
</evidence>
<dbReference type="OrthoDB" id="9758822at2"/>
<dbReference type="PANTHER" id="PTHR31475">
    <property type="entry name" value="UPF0462 PROTEIN"/>
    <property type="match status" value="1"/>
</dbReference>
<dbReference type="HOGENOM" id="CLU_075391_1_0_7"/>
<protein>
    <recommendedName>
        <fullName evidence="3">Carbohydrate-binding domain-containing protein</fullName>
    </recommendedName>
</protein>
<evidence type="ECO:0000313" key="1">
    <source>
        <dbReference type="EMBL" id="AGF77969.1"/>
    </source>
</evidence>
<accession>M1NE59</accession>
<reference evidence="2" key="1">
    <citation type="journal article" date="2013" name="Stand. Genomic Sci.">
        <title>Complete genome sequence of Desulfocapsa sulfexigens, a marine deltaproteobacterium specialized in disproportionating inorganic sulfur compounds.</title>
        <authorList>
            <person name="Finster K.W."/>
            <person name="Kjeldsen K.U."/>
            <person name="Kube M."/>
            <person name="Reinhardt R."/>
            <person name="Mussmann M."/>
            <person name="Amann R."/>
            <person name="Schreiber L."/>
        </authorList>
    </citation>
    <scope>NUCLEOTIDE SEQUENCE [LARGE SCALE GENOMIC DNA]</scope>
    <source>
        <strain evidence="2">DSM 10523 / SB164P1</strain>
    </source>
</reference>
<sequence>MFSSPHFILSTSKTWDGKAVADSEKMQIRFCIRDQELEVGIQGPFHGDPAPSAPAGELEGLWCYEVAELFLLGADGHYLEIEIGPHGHYLIYHLTGIRQISRSISPTRCETNITGTHWQSTLILPLSQSILPFSHANAYAIHGQGVKRRYLAAFSVPGKRPDFHQPRHFASLDDL</sequence>
<dbReference type="RefSeq" id="WP_015403660.1">
    <property type="nucleotide sequence ID" value="NC_020304.1"/>
</dbReference>